<keyword evidence="6" id="KW-1185">Reference proteome</keyword>
<evidence type="ECO:0000256" key="3">
    <source>
        <dbReference type="SAM" id="SignalP"/>
    </source>
</evidence>
<protein>
    <recommendedName>
        <fullName evidence="4">FAD-binding PCMH-type domain-containing protein</fullName>
    </recommendedName>
</protein>
<feature type="domain" description="FAD-binding PCMH-type" evidence="4">
    <location>
        <begin position="110"/>
        <end position="289"/>
    </location>
</feature>
<dbReference type="STRING" id="1229662.W3WQP1"/>
<dbReference type="KEGG" id="pfy:PFICI_11587"/>
<comment type="similarity">
    <text evidence="1">Belongs to the oxygen-dependent FAD-linked oxidoreductase family.</text>
</comment>
<dbReference type="InParanoid" id="W3WQP1"/>
<keyword evidence="2" id="KW-0560">Oxidoreductase</keyword>
<dbReference type="InterPro" id="IPR036318">
    <property type="entry name" value="FAD-bd_PCMH-like_sf"/>
</dbReference>
<dbReference type="GO" id="GO:0071949">
    <property type="term" value="F:FAD binding"/>
    <property type="evidence" value="ECO:0007669"/>
    <property type="project" value="InterPro"/>
</dbReference>
<organism evidence="5 6">
    <name type="scientific">Pestalotiopsis fici (strain W106-1 / CGMCC3.15140)</name>
    <dbReference type="NCBI Taxonomy" id="1229662"/>
    <lineage>
        <taxon>Eukaryota</taxon>
        <taxon>Fungi</taxon>
        <taxon>Dikarya</taxon>
        <taxon>Ascomycota</taxon>
        <taxon>Pezizomycotina</taxon>
        <taxon>Sordariomycetes</taxon>
        <taxon>Xylariomycetidae</taxon>
        <taxon>Amphisphaeriales</taxon>
        <taxon>Sporocadaceae</taxon>
        <taxon>Pestalotiopsis</taxon>
    </lineage>
</organism>
<dbReference type="Pfam" id="PF01565">
    <property type="entry name" value="FAD_binding_4"/>
    <property type="match status" value="1"/>
</dbReference>
<feature type="signal peptide" evidence="3">
    <location>
        <begin position="1"/>
        <end position="19"/>
    </location>
</feature>
<evidence type="ECO:0000256" key="1">
    <source>
        <dbReference type="ARBA" id="ARBA00005466"/>
    </source>
</evidence>
<dbReference type="PANTHER" id="PTHR13878">
    <property type="entry name" value="GULONOLACTONE OXIDASE"/>
    <property type="match status" value="1"/>
</dbReference>
<keyword evidence="3" id="KW-0732">Signal</keyword>
<proteinExistence type="inferred from homology"/>
<dbReference type="InterPro" id="IPR006094">
    <property type="entry name" value="Oxid_FAD_bind_N"/>
</dbReference>
<dbReference type="InterPro" id="IPR016169">
    <property type="entry name" value="FAD-bd_PCMH_sub2"/>
</dbReference>
<dbReference type="Gene3D" id="3.30.465.10">
    <property type="match status" value="2"/>
</dbReference>
<dbReference type="InterPro" id="IPR016166">
    <property type="entry name" value="FAD-bd_PCMH"/>
</dbReference>
<dbReference type="Pfam" id="PF08031">
    <property type="entry name" value="BBE"/>
    <property type="match status" value="1"/>
</dbReference>
<feature type="chain" id="PRO_5004833758" description="FAD-binding PCMH-type domain-containing protein" evidence="3">
    <location>
        <begin position="20"/>
        <end position="562"/>
    </location>
</feature>
<dbReference type="InterPro" id="IPR050432">
    <property type="entry name" value="FAD-linked_Oxidoreductases_BP"/>
</dbReference>
<dbReference type="OMA" id="KPCTMGN"/>
<evidence type="ECO:0000256" key="2">
    <source>
        <dbReference type="ARBA" id="ARBA00023002"/>
    </source>
</evidence>
<dbReference type="Proteomes" id="UP000030651">
    <property type="component" value="Unassembled WGS sequence"/>
</dbReference>
<name>W3WQP1_PESFW</name>
<dbReference type="OrthoDB" id="9983560at2759"/>
<dbReference type="GeneID" id="19276600"/>
<dbReference type="RefSeq" id="XP_007838359.1">
    <property type="nucleotide sequence ID" value="XM_007840168.1"/>
</dbReference>
<sequence>MRQQIFITFLLSLLSSVVCETQCRCFPGDACWPSEDDWASFNASVGGALIRTVPVASVCHGEQYNESACAAVQADWPYPTLHYQSPHSIMSTLAANQSCDPFTGRDAQCVIGTYVQYAVNVSEVEQIAKTVKFAVEKNIRLIIKNTGHDYFGKSTGAGAVSVWTHNMKDLEVLDWKGEHYTGPAIRAGAGVQGFEAIEFAGTHDLVAVTGSCPSVGLAGGYTQGGGHSSLASKFGLAADNALEFQVVDGSGNILIANREENSDLFWALSGGGGGTYGVVNRITVRAHQTFPVVTYGLSFPMASTSNDTLRGAISSFHSVVPSLVDRGIYALNSLSSGYFSVSLLAPNTTADEIGQLLSSFLAYLDQNGVAYAPTTTSHDSYADSYGNGSSTSFVHVQGGSWLIPRDVASDGEMDDAFIDAVLSTAAAGATIGTLGFNVSKAVAGDVDNAVLEAWRQALYYTLIVMPEPSNETLADGYARLETIENEIMSKFKAIAPESGAYLNEASAADVNWKNDFYGANYDRLLSIKNKYDPNHLFYAPKAVGSDYWVEQDDKRLCLANAQ</sequence>
<accession>W3WQP1</accession>
<reference evidence="6" key="1">
    <citation type="journal article" date="2015" name="BMC Genomics">
        <title>Genomic and transcriptomic analysis of the endophytic fungus Pestalotiopsis fici reveals its lifestyle and high potential for synthesis of natural products.</title>
        <authorList>
            <person name="Wang X."/>
            <person name="Zhang X."/>
            <person name="Liu L."/>
            <person name="Xiang M."/>
            <person name="Wang W."/>
            <person name="Sun X."/>
            <person name="Che Y."/>
            <person name="Guo L."/>
            <person name="Liu G."/>
            <person name="Guo L."/>
            <person name="Wang C."/>
            <person name="Yin W.B."/>
            <person name="Stadler M."/>
            <person name="Zhang X."/>
            <person name="Liu X."/>
        </authorList>
    </citation>
    <scope>NUCLEOTIDE SEQUENCE [LARGE SCALE GENOMIC DNA]</scope>
    <source>
        <strain evidence="6">W106-1 / CGMCC3.15140</strain>
    </source>
</reference>
<dbReference type="InterPro" id="IPR012951">
    <property type="entry name" value="BBE"/>
</dbReference>
<gene>
    <name evidence="5" type="ORF">PFICI_11587</name>
</gene>
<dbReference type="GO" id="GO:0016491">
    <property type="term" value="F:oxidoreductase activity"/>
    <property type="evidence" value="ECO:0007669"/>
    <property type="project" value="UniProtKB-KW"/>
</dbReference>
<dbReference type="HOGENOM" id="CLU_018354_4_2_1"/>
<evidence type="ECO:0000313" key="5">
    <source>
        <dbReference type="EMBL" id="ETS76200.1"/>
    </source>
</evidence>
<dbReference type="AlphaFoldDB" id="W3WQP1"/>
<evidence type="ECO:0000313" key="6">
    <source>
        <dbReference type="Proteomes" id="UP000030651"/>
    </source>
</evidence>
<dbReference type="EMBL" id="KI912117">
    <property type="protein sequence ID" value="ETS76200.1"/>
    <property type="molecule type" value="Genomic_DNA"/>
</dbReference>
<dbReference type="SUPFAM" id="SSF56176">
    <property type="entry name" value="FAD-binding/transporter-associated domain-like"/>
    <property type="match status" value="1"/>
</dbReference>
<dbReference type="PANTHER" id="PTHR13878:SF91">
    <property type="entry name" value="FAD BINDING DOMAIN PROTEIN (AFU_ORTHOLOGUE AFUA_6G12070)-RELATED"/>
    <property type="match status" value="1"/>
</dbReference>
<dbReference type="PROSITE" id="PS51387">
    <property type="entry name" value="FAD_PCMH"/>
    <property type="match status" value="1"/>
</dbReference>
<dbReference type="eggNOG" id="ENOG502QQWK">
    <property type="taxonomic scope" value="Eukaryota"/>
</dbReference>
<evidence type="ECO:0000259" key="4">
    <source>
        <dbReference type="PROSITE" id="PS51387"/>
    </source>
</evidence>